<evidence type="ECO:0000313" key="10">
    <source>
        <dbReference type="Proteomes" id="UP000621436"/>
    </source>
</evidence>
<comment type="similarity">
    <text evidence="3 8">Belongs to the methylenetetrahydrofolate reductase family.</text>
</comment>
<dbReference type="GO" id="GO:0005829">
    <property type="term" value="C:cytosol"/>
    <property type="evidence" value="ECO:0007669"/>
    <property type="project" value="TreeGrafter"/>
</dbReference>
<dbReference type="InterPro" id="IPR003171">
    <property type="entry name" value="Mehydrof_redctse-like"/>
</dbReference>
<reference evidence="9" key="1">
    <citation type="submission" date="2020-11" db="EMBL/GenBank/DDBJ databases">
        <title>Halonatronomonas betainensis gen. nov., sp. nov. a novel haloalkaliphilic representative of the family Halanaerobiacae capable of betaine degradation.</title>
        <authorList>
            <person name="Boltyanskaya Y."/>
            <person name="Kevbrin V."/>
            <person name="Detkova E."/>
            <person name="Grouzdev D.S."/>
            <person name="Koziaeva V."/>
            <person name="Zhilina T."/>
        </authorList>
    </citation>
    <scope>NUCLEOTIDE SEQUENCE</scope>
    <source>
        <strain evidence="9">Z-7014</strain>
    </source>
</reference>
<dbReference type="Proteomes" id="UP000621436">
    <property type="component" value="Unassembled WGS sequence"/>
</dbReference>
<name>A0A931ASJ0_9FIRM</name>
<evidence type="ECO:0000256" key="7">
    <source>
        <dbReference type="ARBA" id="ARBA00048628"/>
    </source>
</evidence>
<evidence type="ECO:0000256" key="8">
    <source>
        <dbReference type="RuleBase" id="RU003862"/>
    </source>
</evidence>
<evidence type="ECO:0000256" key="6">
    <source>
        <dbReference type="ARBA" id="ARBA00023002"/>
    </source>
</evidence>
<evidence type="ECO:0000256" key="2">
    <source>
        <dbReference type="ARBA" id="ARBA00004777"/>
    </source>
</evidence>
<dbReference type="CDD" id="cd00537">
    <property type="entry name" value="MTHFR"/>
    <property type="match status" value="1"/>
</dbReference>
<protein>
    <recommendedName>
        <fullName evidence="8">Methylenetetrahydrofolate reductase</fullName>
    </recommendedName>
</protein>
<dbReference type="SUPFAM" id="SSF51730">
    <property type="entry name" value="FAD-linked oxidoreductase"/>
    <property type="match status" value="1"/>
</dbReference>
<dbReference type="PANTHER" id="PTHR45754">
    <property type="entry name" value="METHYLENETETRAHYDROFOLATE REDUCTASE"/>
    <property type="match status" value="1"/>
</dbReference>
<gene>
    <name evidence="9" type="ORF">I0Q91_13850</name>
</gene>
<dbReference type="EMBL" id="JADPIE010000010">
    <property type="protein sequence ID" value="MBF8438172.1"/>
    <property type="molecule type" value="Genomic_DNA"/>
</dbReference>
<comment type="catalytic activity">
    <reaction evidence="7">
        <text>(6S)-5-methyl-5,6,7,8-tetrahydrofolate + NAD(+) = (6R)-5,10-methylene-5,6,7,8-tetrahydrofolate + NADH + H(+)</text>
        <dbReference type="Rhea" id="RHEA:19821"/>
        <dbReference type="ChEBI" id="CHEBI:15378"/>
        <dbReference type="ChEBI" id="CHEBI:15636"/>
        <dbReference type="ChEBI" id="CHEBI:18608"/>
        <dbReference type="ChEBI" id="CHEBI:57540"/>
        <dbReference type="ChEBI" id="CHEBI:57945"/>
        <dbReference type="EC" id="1.5.1.54"/>
    </reaction>
    <physiologicalReaction direction="right-to-left" evidence="7">
        <dbReference type="Rhea" id="RHEA:19823"/>
    </physiologicalReaction>
</comment>
<comment type="pathway">
    <text evidence="2 8">One-carbon metabolism; tetrahydrofolate interconversion.</text>
</comment>
<dbReference type="GO" id="GO:0035999">
    <property type="term" value="P:tetrahydrofolate interconversion"/>
    <property type="evidence" value="ECO:0007669"/>
    <property type="project" value="TreeGrafter"/>
</dbReference>
<accession>A0A931ASJ0</accession>
<evidence type="ECO:0000313" key="9">
    <source>
        <dbReference type="EMBL" id="MBF8438172.1"/>
    </source>
</evidence>
<dbReference type="AlphaFoldDB" id="A0A931ASJ0"/>
<evidence type="ECO:0000256" key="4">
    <source>
        <dbReference type="ARBA" id="ARBA00022630"/>
    </source>
</evidence>
<organism evidence="9 10">
    <name type="scientific">Halonatronomonas betaini</name>
    <dbReference type="NCBI Taxonomy" id="2778430"/>
    <lineage>
        <taxon>Bacteria</taxon>
        <taxon>Bacillati</taxon>
        <taxon>Bacillota</taxon>
        <taxon>Clostridia</taxon>
        <taxon>Halanaerobiales</taxon>
        <taxon>Halarsenatibacteraceae</taxon>
        <taxon>Halonatronomonas</taxon>
    </lineage>
</organism>
<comment type="caution">
    <text evidence="9">The sequence shown here is derived from an EMBL/GenBank/DDBJ whole genome shotgun (WGS) entry which is preliminary data.</text>
</comment>
<keyword evidence="4 8" id="KW-0285">Flavoprotein</keyword>
<sequence>MAEYISKLQQLLEEGEFVVCSEMGPPIGADPDFIRKKADFLKGYVDAVNITDNQTAIVRMSSIAAAKIAADEGLEMIIQATGRDRNRIGIQSDLLGASALGLRNVLCLTGDHQCFGMDEGAKNVFDLDSVSMLSAARSMVDDGILLNGKEMDFPPKLFLGGAANPFADPFELHMMKVEKKVEVGMEFIQTQAIYNLEKFDRWMEEVRRRGIHEKCYIMAGILPTKSVKALRMMKKHVAGMDVPDEIIERMDRAEDKKEEGVRMAVDIIEHVRKIEGVRGIHLMPVAWEEITPRVVEEAGLYPRPEVSER</sequence>
<keyword evidence="5 8" id="KW-0274">FAD</keyword>
<evidence type="ECO:0000256" key="1">
    <source>
        <dbReference type="ARBA" id="ARBA00001974"/>
    </source>
</evidence>
<keyword evidence="10" id="KW-1185">Reference proteome</keyword>
<dbReference type="GO" id="GO:0071949">
    <property type="term" value="F:FAD binding"/>
    <property type="evidence" value="ECO:0007669"/>
    <property type="project" value="TreeGrafter"/>
</dbReference>
<evidence type="ECO:0000256" key="3">
    <source>
        <dbReference type="ARBA" id="ARBA00006743"/>
    </source>
</evidence>
<dbReference type="Pfam" id="PF02219">
    <property type="entry name" value="MTHFR"/>
    <property type="match status" value="1"/>
</dbReference>
<dbReference type="Gene3D" id="3.20.20.220">
    <property type="match status" value="1"/>
</dbReference>
<dbReference type="RefSeq" id="WP_270455273.1">
    <property type="nucleotide sequence ID" value="NZ_JADPIE010000010.1"/>
</dbReference>
<dbReference type="GO" id="GO:0106312">
    <property type="term" value="F:methylenetetrahydrofolate reductase (NADH) activity"/>
    <property type="evidence" value="ECO:0007669"/>
    <property type="project" value="UniProtKB-EC"/>
</dbReference>
<dbReference type="GO" id="GO:0009086">
    <property type="term" value="P:methionine biosynthetic process"/>
    <property type="evidence" value="ECO:0007669"/>
    <property type="project" value="TreeGrafter"/>
</dbReference>
<dbReference type="PANTHER" id="PTHR45754:SF3">
    <property type="entry name" value="METHYLENETETRAHYDROFOLATE REDUCTASE (NADPH)"/>
    <property type="match status" value="1"/>
</dbReference>
<keyword evidence="6 8" id="KW-0560">Oxidoreductase</keyword>
<comment type="cofactor">
    <cofactor evidence="1 8">
        <name>FAD</name>
        <dbReference type="ChEBI" id="CHEBI:57692"/>
    </cofactor>
</comment>
<proteinExistence type="inferred from homology"/>
<dbReference type="InterPro" id="IPR029041">
    <property type="entry name" value="FAD-linked_oxidoreductase-like"/>
</dbReference>
<evidence type="ECO:0000256" key="5">
    <source>
        <dbReference type="ARBA" id="ARBA00022827"/>
    </source>
</evidence>